<dbReference type="Proteomes" id="UP001326613">
    <property type="component" value="Chromosome"/>
</dbReference>
<evidence type="ECO:0000313" key="2">
    <source>
        <dbReference type="Proteomes" id="UP001326613"/>
    </source>
</evidence>
<dbReference type="RefSeq" id="WP_323737967.1">
    <property type="nucleotide sequence ID" value="NZ_CP112932.1"/>
</dbReference>
<reference evidence="1 2" key="1">
    <citation type="submission" date="2022-10" db="EMBL/GenBank/DDBJ databases">
        <title>Host association and intracellularity evolved multiple times independently in the Rickettsiales.</title>
        <authorList>
            <person name="Castelli M."/>
            <person name="Nardi T."/>
            <person name="Gammuto L."/>
            <person name="Bellinzona G."/>
            <person name="Sabaneyeva E."/>
            <person name="Potekhin A."/>
            <person name="Serra V."/>
            <person name="Petroni G."/>
            <person name="Sassera D."/>
        </authorList>
    </citation>
    <scope>NUCLEOTIDE SEQUENCE [LARGE SCALE GENOMIC DNA]</scope>
    <source>
        <strain evidence="1 2">Kr 154-4</strain>
    </source>
</reference>
<dbReference type="InterPro" id="IPR019225">
    <property type="entry name" value="DUF2155"/>
</dbReference>
<keyword evidence="2" id="KW-1185">Reference proteome</keyword>
<sequence>MTIKLPTRIGYARSLLIIRCLLLVITCSSFITDVYAVIDEASNMEELFTTDEEVNIEDKTQLPLTEPSSVDIPVDDKLKSDAISSNNEMILKNYDKAKVIALNKITAKSKEMTLAIEEVQYFGNIEIKIHRCVKNLDPYAPDDKVLLTIMENKTEEDPIMVFQGWMISSNIGISTLEHPVYEVFIKECL</sequence>
<proteinExistence type="predicted"/>
<protein>
    <submittedName>
        <fullName evidence="1">DUF2155 domain-containing protein</fullName>
    </submittedName>
</protein>
<organism evidence="1 2">
    <name type="scientific">Candidatus Trichorickettsia mobilis</name>
    <dbReference type="NCBI Taxonomy" id="1346319"/>
    <lineage>
        <taxon>Bacteria</taxon>
        <taxon>Pseudomonadati</taxon>
        <taxon>Pseudomonadota</taxon>
        <taxon>Alphaproteobacteria</taxon>
        <taxon>Rickettsiales</taxon>
        <taxon>Rickettsiaceae</taxon>
        <taxon>Rickettsieae</taxon>
        <taxon>Candidatus Trichorickettsia</taxon>
    </lineage>
</organism>
<dbReference type="Pfam" id="PF09923">
    <property type="entry name" value="DUF2155"/>
    <property type="match status" value="1"/>
</dbReference>
<evidence type="ECO:0000313" key="1">
    <source>
        <dbReference type="EMBL" id="WPY01172.1"/>
    </source>
</evidence>
<gene>
    <name evidence="1" type="ORF">Trichorick_01076</name>
</gene>
<dbReference type="EMBL" id="CP112932">
    <property type="protein sequence ID" value="WPY01172.1"/>
    <property type="molecule type" value="Genomic_DNA"/>
</dbReference>
<name>A0ABZ0UT22_9RICK</name>
<accession>A0ABZ0UT22</accession>